<evidence type="ECO:0000256" key="7">
    <source>
        <dbReference type="ARBA" id="ARBA00022909"/>
    </source>
</evidence>
<dbReference type="RefSeq" id="WP_154947944.1">
    <property type="nucleotide sequence ID" value="NZ_CABVHB010000099.1"/>
</dbReference>
<accession>A0A5E6XUU6</accession>
<dbReference type="Pfam" id="PF01288">
    <property type="entry name" value="HPPK"/>
    <property type="match status" value="1"/>
</dbReference>
<evidence type="ECO:0000313" key="9">
    <source>
        <dbReference type="EMBL" id="VVN45382.1"/>
    </source>
</evidence>
<feature type="domain" description="7,8-dihydro-6-hydroxymethylpterin-pyrophosphokinase" evidence="8">
    <location>
        <begin position="27"/>
        <end position="147"/>
    </location>
</feature>
<dbReference type="GO" id="GO:0003848">
    <property type="term" value="F:2-amino-4-hydroxy-6-hydroxymethyldihydropteridine diphosphokinase activity"/>
    <property type="evidence" value="ECO:0007669"/>
    <property type="project" value="UniProtKB-EC"/>
</dbReference>
<dbReference type="PANTHER" id="PTHR43071">
    <property type="entry name" value="2-AMINO-4-HYDROXY-6-HYDROXYMETHYLDIHYDROPTERIDINE PYROPHOSPHOKINASE"/>
    <property type="match status" value="1"/>
</dbReference>
<keyword evidence="4" id="KW-0547">Nucleotide-binding</keyword>
<dbReference type="AlphaFoldDB" id="A0A5E6XUU6"/>
<evidence type="ECO:0000256" key="2">
    <source>
        <dbReference type="ARBA" id="ARBA00013253"/>
    </source>
</evidence>
<organism evidence="9 10">
    <name type="scientific">Pseudomonas fluorescens</name>
    <dbReference type="NCBI Taxonomy" id="294"/>
    <lineage>
        <taxon>Bacteria</taxon>
        <taxon>Pseudomonadati</taxon>
        <taxon>Pseudomonadota</taxon>
        <taxon>Gammaproteobacteria</taxon>
        <taxon>Pseudomonadales</taxon>
        <taxon>Pseudomonadaceae</taxon>
        <taxon>Pseudomonas</taxon>
    </lineage>
</organism>
<dbReference type="EC" id="2.7.6.3" evidence="2"/>
<evidence type="ECO:0000313" key="10">
    <source>
        <dbReference type="Proteomes" id="UP000344274"/>
    </source>
</evidence>
<protein>
    <recommendedName>
        <fullName evidence="2">2-amino-4-hydroxy-6-hydroxymethyldihydropteridine diphosphokinase</fullName>
        <ecNumber evidence="2">2.7.6.3</ecNumber>
    </recommendedName>
</protein>
<proteinExistence type="predicted"/>
<dbReference type="InterPro" id="IPR035907">
    <property type="entry name" value="Hppk_sf"/>
</dbReference>
<keyword evidence="7" id="KW-0289">Folate biosynthesis</keyword>
<dbReference type="GO" id="GO:0016301">
    <property type="term" value="F:kinase activity"/>
    <property type="evidence" value="ECO:0007669"/>
    <property type="project" value="UniProtKB-KW"/>
</dbReference>
<comment type="pathway">
    <text evidence="1">Cofactor biosynthesis; tetrahydrofolate biosynthesis; 2-amino-4-hydroxy-6-hydroxymethyl-7,8-dihydropteridine diphosphate from 7,8-dihydroneopterin triphosphate: step 4/4.</text>
</comment>
<gene>
    <name evidence="9" type="ORF">PS673_05704</name>
</gene>
<evidence type="ECO:0000256" key="5">
    <source>
        <dbReference type="ARBA" id="ARBA00022777"/>
    </source>
</evidence>
<dbReference type="PANTHER" id="PTHR43071:SF2">
    <property type="entry name" value="2-AMINO-4-HYDROXY-6-HYDROXYMETHYLDIHYDROPTERIDINE PYROPHOSPHOKINASE"/>
    <property type="match status" value="1"/>
</dbReference>
<reference evidence="9 10" key="1">
    <citation type="submission" date="2019-09" db="EMBL/GenBank/DDBJ databases">
        <authorList>
            <person name="Chandra G."/>
            <person name="Truman W A."/>
        </authorList>
    </citation>
    <scope>NUCLEOTIDE SEQUENCE [LARGE SCALE GENOMIC DNA]</scope>
    <source>
        <strain evidence="9">PS673</strain>
    </source>
</reference>
<dbReference type="SUPFAM" id="SSF55083">
    <property type="entry name" value="6-hydroxymethyl-7,8-dihydropterin pyrophosphokinase, HPPK"/>
    <property type="match status" value="1"/>
</dbReference>
<dbReference type="EMBL" id="CABVHB010000099">
    <property type="protein sequence ID" value="VVN45382.1"/>
    <property type="molecule type" value="Genomic_DNA"/>
</dbReference>
<evidence type="ECO:0000256" key="1">
    <source>
        <dbReference type="ARBA" id="ARBA00005051"/>
    </source>
</evidence>
<dbReference type="GO" id="GO:0046654">
    <property type="term" value="P:tetrahydrofolate biosynthetic process"/>
    <property type="evidence" value="ECO:0007669"/>
    <property type="project" value="UniProtKB-UniPathway"/>
</dbReference>
<dbReference type="UniPathway" id="UPA00077">
    <property type="reaction ID" value="UER00155"/>
</dbReference>
<evidence type="ECO:0000256" key="3">
    <source>
        <dbReference type="ARBA" id="ARBA00022679"/>
    </source>
</evidence>
<dbReference type="Gene3D" id="3.30.70.560">
    <property type="entry name" value="7,8-Dihydro-6-hydroxymethylpterin-pyrophosphokinase HPPK"/>
    <property type="match status" value="1"/>
</dbReference>
<evidence type="ECO:0000256" key="4">
    <source>
        <dbReference type="ARBA" id="ARBA00022741"/>
    </source>
</evidence>
<evidence type="ECO:0000256" key="6">
    <source>
        <dbReference type="ARBA" id="ARBA00022840"/>
    </source>
</evidence>
<keyword evidence="3" id="KW-0808">Transferase</keyword>
<name>A0A5E6XUU6_PSEFL</name>
<keyword evidence="5" id="KW-0418">Kinase</keyword>
<dbReference type="InterPro" id="IPR000550">
    <property type="entry name" value="Hppk"/>
</dbReference>
<evidence type="ECO:0000259" key="8">
    <source>
        <dbReference type="Pfam" id="PF01288"/>
    </source>
</evidence>
<dbReference type="GO" id="GO:0005524">
    <property type="term" value="F:ATP binding"/>
    <property type="evidence" value="ECO:0007669"/>
    <property type="project" value="UniProtKB-KW"/>
</dbReference>
<dbReference type="Proteomes" id="UP000344274">
    <property type="component" value="Unassembled WGS sequence"/>
</dbReference>
<keyword evidence="6" id="KW-0067">ATP-binding</keyword>
<dbReference type="GO" id="GO:0046656">
    <property type="term" value="P:folic acid biosynthetic process"/>
    <property type="evidence" value="ECO:0007669"/>
    <property type="project" value="UniProtKB-KW"/>
</dbReference>
<sequence>MLGIAQELPSRSNAPASLSNNASYEVVLGLGSNHRRSHNLRAAMAGLEHILDIRQCSDIYVSRDVTGIGPAYFNIVVVATTLLSVSSLARYLKQLEIQQGRGQGRRAIVPLDIDVLLFTPSYSKVPVAVHRDLYTKAHILWPMLQLFPEGAHPDSGELYHQMLQSHAEKDHVQRLYSSSENFDFLL</sequence>